<evidence type="ECO:0008006" key="3">
    <source>
        <dbReference type="Google" id="ProtNLM"/>
    </source>
</evidence>
<accession>A0A5C7FI58</accession>
<reference evidence="1 2" key="1">
    <citation type="submission" date="2019-08" db="EMBL/GenBank/DDBJ databases">
        <title>Lewinella sp. strain SSH13 Genome sequencing and assembly.</title>
        <authorList>
            <person name="Kim I."/>
        </authorList>
    </citation>
    <scope>NUCLEOTIDE SEQUENCE [LARGE SCALE GENOMIC DNA]</scope>
    <source>
        <strain evidence="1 2">SSH13</strain>
    </source>
</reference>
<organism evidence="1 2">
    <name type="scientific">Neolewinella aurantiaca</name>
    <dbReference type="NCBI Taxonomy" id="2602767"/>
    <lineage>
        <taxon>Bacteria</taxon>
        <taxon>Pseudomonadati</taxon>
        <taxon>Bacteroidota</taxon>
        <taxon>Saprospiria</taxon>
        <taxon>Saprospirales</taxon>
        <taxon>Lewinellaceae</taxon>
        <taxon>Neolewinella</taxon>
    </lineage>
</organism>
<gene>
    <name evidence="1" type="ORF">FUA23_10745</name>
</gene>
<keyword evidence="2" id="KW-1185">Reference proteome</keyword>
<evidence type="ECO:0000313" key="2">
    <source>
        <dbReference type="Proteomes" id="UP000321907"/>
    </source>
</evidence>
<dbReference type="OrthoDB" id="86940at2"/>
<evidence type="ECO:0000313" key="1">
    <source>
        <dbReference type="EMBL" id="TXF89436.1"/>
    </source>
</evidence>
<comment type="caution">
    <text evidence="1">The sequence shown here is derived from an EMBL/GenBank/DDBJ whole genome shotgun (WGS) entry which is preliminary data.</text>
</comment>
<dbReference type="AlphaFoldDB" id="A0A5C7FI58"/>
<dbReference type="Proteomes" id="UP000321907">
    <property type="component" value="Unassembled WGS sequence"/>
</dbReference>
<sequence length="240" mass="26726">MKYFPLFLLLILCACKNDDKAPDAAVTQKPEMKLPAPKKVQIRSGKATFVEDETPEANVEDDLNGDGERDRLDVITTKEENDGLGFKRQLVVYSGEGADLDAWYTAGEVILSTRHGGMMGDPLESVKIENGTIVVRHFGGSRAKWHNTHRFRWQDGDFKLIGATIINDDACTEYTELDYNLSTGEAEYSVTPQDCTGDEIKKGVKLITTFRKKMPLPSMDGFVSGTYELSAPELNKAVYF</sequence>
<dbReference type="RefSeq" id="WP_147930746.1">
    <property type="nucleotide sequence ID" value="NZ_VOXD01000014.1"/>
</dbReference>
<protein>
    <recommendedName>
        <fullName evidence="3">Lipoprotein</fullName>
    </recommendedName>
</protein>
<name>A0A5C7FI58_9BACT</name>
<proteinExistence type="predicted"/>
<dbReference type="PROSITE" id="PS51257">
    <property type="entry name" value="PROKAR_LIPOPROTEIN"/>
    <property type="match status" value="1"/>
</dbReference>
<dbReference type="EMBL" id="VOXD01000014">
    <property type="protein sequence ID" value="TXF89436.1"/>
    <property type="molecule type" value="Genomic_DNA"/>
</dbReference>